<accession>A0A7R8WW41</accession>
<dbReference type="InterPro" id="IPR046357">
    <property type="entry name" value="PPIase_dom_sf"/>
</dbReference>
<dbReference type="GO" id="GO:0003755">
    <property type="term" value="F:peptidyl-prolyl cis-trans isomerase activity"/>
    <property type="evidence" value="ECO:0007669"/>
    <property type="project" value="UniProtKB-KW"/>
</dbReference>
<evidence type="ECO:0000256" key="2">
    <source>
        <dbReference type="ARBA" id="ARBA00013194"/>
    </source>
</evidence>
<proteinExistence type="predicted"/>
<dbReference type="OrthoDB" id="10589770at2759"/>
<comment type="catalytic activity">
    <reaction evidence="1 5">
        <text>[protein]-peptidylproline (omega=180) = [protein]-peptidylproline (omega=0)</text>
        <dbReference type="Rhea" id="RHEA:16237"/>
        <dbReference type="Rhea" id="RHEA-COMP:10747"/>
        <dbReference type="Rhea" id="RHEA-COMP:10748"/>
        <dbReference type="ChEBI" id="CHEBI:83833"/>
        <dbReference type="ChEBI" id="CHEBI:83834"/>
        <dbReference type="EC" id="5.2.1.8"/>
    </reaction>
</comment>
<keyword evidence="4 5" id="KW-0413">Isomerase</keyword>
<evidence type="ECO:0000256" key="3">
    <source>
        <dbReference type="ARBA" id="ARBA00023110"/>
    </source>
</evidence>
<evidence type="ECO:0000256" key="1">
    <source>
        <dbReference type="ARBA" id="ARBA00000971"/>
    </source>
</evidence>
<evidence type="ECO:0000256" key="4">
    <source>
        <dbReference type="ARBA" id="ARBA00023235"/>
    </source>
</evidence>
<sequence length="162" mass="17592">MDEVTIVRIGKDFKDWDALAAFNTGKADFEEAQRVAKEQAEAAAKAEMTALLAKYPDAKSTESGLMYVIDEVGSGPKPEDGQQITVHYAGYLADGSLFDTSIKTLAEETGTYNEQREPYDPMPMEYGPAARMIPGFKEGVSLFNIGGKGTIIIPPTLGYGKR</sequence>
<protein>
    <recommendedName>
        <fullName evidence="2 5">peptidylprolyl isomerase</fullName>
        <ecNumber evidence="2 5">5.2.1.8</ecNumber>
    </recommendedName>
</protein>
<dbReference type="PANTHER" id="PTHR43811:SF19">
    <property type="entry name" value="39 KDA FK506-BINDING NUCLEAR PROTEIN"/>
    <property type="match status" value="1"/>
</dbReference>
<evidence type="ECO:0000256" key="5">
    <source>
        <dbReference type="PROSITE-ProRule" id="PRU00277"/>
    </source>
</evidence>
<dbReference type="AlphaFoldDB" id="A0A7R8WW41"/>
<evidence type="ECO:0000313" key="6">
    <source>
        <dbReference type="EMBL" id="CAD7238995.1"/>
    </source>
</evidence>
<feature type="non-terminal residue" evidence="6">
    <location>
        <position position="162"/>
    </location>
</feature>
<dbReference type="Pfam" id="PF00254">
    <property type="entry name" value="FKBP_C"/>
    <property type="match status" value="1"/>
</dbReference>
<dbReference type="Gene3D" id="3.10.50.40">
    <property type="match status" value="1"/>
</dbReference>
<dbReference type="EMBL" id="OB713346">
    <property type="protein sequence ID" value="CAD7238995.1"/>
    <property type="molecule type" value="Genomic_DNA"/>
</dbReference>
<keyword evidence="3 5" id="KW-0697">Rotamase</keyword>
<name>A0A7R8WW41_9CRUS</name>
<dbReference type="SUPFAM" id="SSF54534">
    <property type="entry name" value="FKBP-like"/>
    <property type="match status" value="1"/>
</dbReference>
<dbReference type="EC" id="5.2.1.8" evidence="2 5"/>
<organism evidence="6">
    <name type="scientific">Cyprideis torosa</name>
    <dbReference type="NCBI Taxonomy" id="163714"/>
    <lineage>
        <taxon>Eukaryota</taxon>
        <taxon>Metazoa</taxon>
        <taxon>Ecdysozoa</taxon>
        <taxon>Arthropoda</taxon>
        <taxon>Crustacea</taxon>
        <taxon>Oligostraca</taxon>
        <taxon>Ostracoda</taxon>
        <taxon>Podocopa</taxon>
        <taxon>Podocopida</taxon>
        <taxon>Cytherocopina</taxon>
        <taxon>Cytheroidea</taxon>
        <taxon>Cytherideidae</taxon>
        <taxon>Cyprideis</taxon>
    </lineage>
</organism>
<dbReference type="InterPro" id="IPR001179">
    <property type="entry name" value="PPIase_FKBP_dom"/>
</dbReference>
<reference evidence="6" key="1">
    <citation type="submission" date="2020-11" db="EMBL/GenBank/DDBJ databases">
        <authorList>
            <person name="Tran Van P."/>
        </authorList>
    </citation>
    <scope>NUCLEOTIDE SEQUENCE</scope>
</reference>
<dbReference type="PROSITE" id="PS50059">
    <property type="entry name" value="FKBP_PPIASE"/>
    <property type="match status" value="1"/>
</dbReference>
<gene>
    <name evidence="6" type="ORF">CTOB1V02_LOCUS16810</name>
</gene>
<dbReference type="PANTHER" id="PTHR43811">
    <property type="entry name" value="FKBP-TYPE PEPTIDYL-PROLYL CIS-TRANS ISOMERASE FKPA"/>
    <property type="match status" value="1"/>
</dbReference>